<accession>A0A937AIG1</accession>
<dbReference type="AlphaFoldDB" id="A0A937AIG1"/>
<protein>
    <submittedName>
        <fullName evidence="1">Uncharacterized protein</fullName>
    </submittedName>
</protein>
<organism evidence="1 2">
    <name type="scientific">Marivirga atlantica</name>
    <dbReference type="NCBI Taxonomy" id="1548457"/>
    <lineage>
        <taxon>Bacteria</taxon>
        <taxon>Pseudomonadati</taxon>
        <taxon>Bacteroidota</taxon>
        <taxon>Cytophagia</taxon>
        <taxon>Cytophagales</taxon>
        <taxon>Marivirgaceae</taxon>
        <taxon>Marivirga</taxon>
    </lineage>
</organism>
<sequence>MIPIIPKKVVLISFLLAIAICGFSQNVRGKKNSVFVELPGVSRAVSLHYEGSIYFQDNLGVALGIGFSPWTAEYDYSLFFPIQLKLFYKMGNHMIEAGLEPVPYIWFDYYMGSNGRDKRKGLLDLVVAAQLAYNYSFFKDVFFVGAAFTPYIFFKQYDLRYGQYVGNPYYSFGFQPWGTLRMGCRF</sequence>
<evidence type="ECO:0000313" key="2">
    <source>
        <dbReference type="Proteomes" id="UP000642920"/>
    </source>
</evidence>
<evidence type="ECO:0000313" key="1">
    <source>
        <dbReference type="EMBL" id="MBL0766134.1"/>
    </source>
</evidence>
<dbReference type="EMBL" id="JAERQG010000003">
    <property type="protein sequence ID" value="MBL0766134.1"/>
    <property type="molecule type" value="Genomic_DNA"/>
</dbReference>
<keyword evidence="2" id="KW-1185">Reference proteome</keyword>
<proteinExistence type="predicted"/>
<name>A0A937AIG1_9BACT</name>
<dbReference type="Proteomes" id="UP000642920">
    <property type="component" value="Unassembled WGS sequence"/>
</dbReference>
<reference evidence="1" key="1">
    <citation type="submission" date="2021-01" db="EMBL/GenBank/DDBJ databases">
        <title>Marivirga sp. nov., isolated from intertidal surface sediments.</title>
        <authorList>
            <person name="Zhang M."/>
        </authorList>
    </citation>
    <scope>NUCLEOTIDE SEQUENCE</scope>
    <source>
        <strain evidence="1">SM1354</strain>
    </source>
</reference>
<gene>
    <name evidence="1" type="ORF">JKP34_12780</name>
</gene>
<comment type="caution">
    <text evidence="1">The sequence shown here is derived from an EMBL/GenBank/DDBJ whole genome shotgun (WGS) entry which is preliminary data.</text>
</comment>